<reference evidence="2 3" key="1">
    <citation type="submission" date="2015-09" db="EMBL/GenBank/DDBJ databases">
        <title>Trachymyrmex zeteki WGS genome.</title>
        <authorList>
            <person name="Nygaard S."/>
            <person name="Hu H."/>
            <person name="Boomsma J."/>
            <person name="Zhang G."/>
        </authorList>
    </citation>
    <scope>NUCLEOTIDE SEQUENCE [LARGE SCALE GENOMIC DNA]</scope>
    <source>
        <strain evidence="2">Tzet28-1</strain>
        <tissue evidence="2">Whole body</tissue>
    </source>
</reference>
<dbReference type="AlphaFoldDB" id="A0A151XE35"/>
<feature type="region of interest" description="Disordered" evidence="1">
    <location>
        <begin position="37"/>
        <end position="72"/>
    </location>
</feature>
<organism evidence="2 3">
    <name type="scientific">Mycetomoellerius zeteki</name>
    <dbReference type="NCBI Taxonomy" id="64791"/>
    <lineage>
        <taxon>Eukaryota</taxon>
        <taxon>Metazoa</taxon>
        <taxon>Ecdysozoa</taxon>
        <taxon>Arthropoda</taxon>
        <taxon>Hexapoda</taxon>
        <taxon>Insecta</taxon>
        <taxon>Pterygota</taxon>
        <taxon>Neoptera</taxon>
        <taxon>Endopterygota</taxon>
        <taxon>Hymenoptera</taxon>
        <taxon>Apocrita</taxon>
        <taxon>Aculeata</taxon>
        <taxon>Formicoidea</taxon>
        <taxon>Formicidae</taxon>
        <taxon>Myrmicinae</taxon>
        <taxon>Mycetomoellerius</taxon>
    </lineage>
</organism>
<evidence type="ECO:0000313" key="2">
    <source>
        <dbReference type="EMBL" id="KYQ58623.1"/>
    </source>
</evidence>
<proteinExistence type="predicted"/>
<evidence type="ECO:0000313" key="3">
    <source>
        <dbReference type="Proteomes" id="UP000075809"/>
    </source>
</evidence>
<gene>
    <name evidence="2" type="ORF">ALC60_02268</name>
</gene>
<protein>
    <submittedName>
        <fullName evidence="2">Uncharacterized protein</fullName>
    </submittedName>
</protein>
<accession>A0A151XE35</accession>
<keyword evidence="3" id="KW-1185">Reference proteome</keyword>
<name>A0A151XE35_9HYME</name>
<dbReference type="Proteomes" id="UP000075809">
    <property type="component" value="Unassembled WGS sequence"/>
</dbReference>
<feature type="compositionally biased region" description="Basic and acidic residues" evidence="1">
    <location>
        <begin position="37"/>
        <end position="63"/>
    </location>
</feature>
<evidence type="ECO:0000256" key="1">
    <source>
        <dbReference type="SAM" id="MobiDB-lite"/>
    </source>
</evidence>
<dbReference type="EMBL" id="KQ982254">
    <property type="protein sequence ID" value="KYQ58623.1"/>
    <property type="molecule type" value="Genomic_DNA"/>
</dbReference>
<sequence>MRLPVRLGSKVREVSAWSVAPRDSAPSPSVGGIVAFHDRRSQASDNDRSLEVGNERTTSECGDRGAVQRPSIDPANRVDIDSYKILKRLTITTHADSDALFETAILTAISVDSEDAALLILGARTILNLLLDAPTKEALRITNKTLVNLTVTVRRRPR</sequence>